<dbReference type="EMBL" id="CH445341">
    <property type="protein sequence ID" value="EAT82215.1"/>
    <property type="molecule type" value="Genomic_DNA"/>
</dbReference>
<evidence type="ECO:0000313" key="1">
    <source>
        <dbReference type="EMBL" id="EAT82215.1"/>
    </source>
</evidence>
<accession>Q0UBP3</accession>
<name>Q0UBP3_PHANO</name>
<evidence type="ECO:0000313" key="2">
    <source>
        <dbReference type="Proteomes" id="UP000001055"/>
    </source>
</evidence>
<dbReference type="AlphaFoldDB" id="Q0UBP3"/>
<sequence length="89" mass="10026">MTGYADLSIQWITIGTCASLMNQSSDYFTRLLMLCTALARRSPSGTGGTWDKKNKLLVCPDSTTKVIHDPNDEIVQRYEKGYLGEHQRQ</sequence>
<proteinExistence type="predicted"/>
<dbReference type="RefSeq" id="XP_001801080.1">
    <property type="nucleotide sequence ID" value="XM_001801028.1"/>
</dbReference>
<organism evidence="1 2">
    <name type="scientific">Phaeosphaeria nodorum (strain SN15 / ATCC MYA-4574 / FGSC 10173)</name>
    <name type="common">Glume blotch fungus</name>
    <name type="synonym">Parastagonospora nodorum</name>
    <dbReference type="NCBI Taxonomy" id="321614"/>
    <lineage>
        <taxon>Eukaryota</taxon>
        <taxon>Fungi</taxon>
        <taxon>Dikarya</taxon>
        <taxon>Ascomycota</taxon>
        <taxon>Pezizomycotina</taxon>
        <taxon>Dothideomycetes</taxon>
        <taxon>Pleosporomycetidae</taxon>
        <taxon>Pleosporales</taxon>
        <taxon>Pleosporineae</taxon>
        <taxon>Phaeosphaeriaceae</taxon>
        <taxon>Parastagonospora</taxon>
    </lineage>
</organism>
<dbReference type="Proteomes" id="UP000001055">
    <property type="component" value="Unassembled WGS sequence"/>
</dbReference>
<reference evidence="2" key="1">
    <citation type="journal article" date="2007" name="Plant Cell">
        <title>Dothideomycete-plant interactions illuminated by genome sequencing and EST analysis of the wheat pathogen Stagonospora nodorum.</title>
        <authorList>
            <person name="Hane J.K."/>
            <person name="Lowe R.G."/>
            <person name="Solomon P.S."/>
            <person name="Tan K.C."/>
            <person name="Schoch C.L."/>
            <person name="Spatafora J.W."/>
            <person name="Crous P.W."/>
            <person name="Kodira C."/>
            <person name="Birren B.W."/>
            <person name="Galagan J.E."/>
            <person name="Torriani S.F."/>
            <person name="McDonald B.A."/>
            <person name="Oliver R.P."/>
        </authorList>
    </citation>
    <scope>NUCLEOTIDE SEQUENCE [LARGE SCALE GENOMIC DNA]</scope>
    <source>
        <strain evidence="2">SN15 / ATCC MYA-4574 / FGSC 10173</strain>
    </source>
</reference>
<dbReference type="KEGG" id="pno:SNOG_10821"/>
<dbReference type="InParanoid" id="Q0UBP3"/>
<gene>
    <name evidence="1" type="ORF">SNOG_10821</name>
</gene>
<dbReference type="GeneID" id="5977987"/>
<protein>
    <submittedName>
        <fullName evidence="1">Uncharacterized protein</fullName>
    </submittedName>
</protein>